<keyword evidence="3" id="KW-0167">Capsid protein</keyword>
<dbReference type="PANTHER" id="PTHR37089:SF3">
    <property type="entry name" value="EXPORTED PROTEIN"/>
    <property type="match status" value="1"/>
</dbReference>
<keyword evidence="1" id="KW-0732">Signal</keyword>
<sequence>MIMRHLCKLFFILMLAASQQAQALTCTVSALPVAFSNYDPFSNTPSDISSTVTVTCNALVSVLVSYTVKLNAGMTGTISSRLMTSGSSQLAYQLYSNAGRTTVWGDGTAGSGIVSDGYLLNVVVPVVKNYSVYGRITAKQNVKAGSYLDTVTILLTY</sequence>
<dbReference type="AlphaFoldDB" id="A0A318J0S1"/>
<evidence type="ECO:0000313" key="4">
    <source>
        <dbReference type="Proteomes" id="UP000247792"/>
    </source>
</evidence>
<feature type="domain" description="Spore coat protein U/FanG" evidence="2">
    <location>
        <begin position="19"/>
        <end position="153"/>
    </location>
</feature>
<gene>
    <name evidence="3" type="ORF">DFR42_106277</name>
</gene>
<accession>A0A318J0S1</accession>
<keyword evidence="4" id="KW-1185">Reference proteome</keyword>
<evidence type="ECO:0000259" key="2">
    <source>
        <dbReference type="Pfam" id="PF05229"/>
    </source>
</evidence>
<feature type="signal peptide" evidence="1">
    <location>
        <begin position="1"/>
        <end position="23"/>
    </location>
</feature>
<evidence type="ECO:0000256" key="1">
    <source>
        <dbReference type="SAM" id="SignalP"/>
    </source>
</evidence>
<proteinExistence type="predicted"/>
<reference evidence="3 4" key="1">
    <citation type="submission" date="2018-05" db="EMBL/GenBank/DDBJ databases">
        <title>Genomic Encyclopedia of Type Strains, Phase IV (KMG-IV): sequencing the most valuable type-strain genomes for metagenomic binning, comparative biology and taxonomic classification.</title>
        <authorList>
            <person name="Goeker M."/>
        </authorList>
    </citation>
    <scope>NUCLEOTIDE SEQUENCE [LARGE SCALE GENOMIC DNA]</scope>
    <source>
        <strain evidence="3 4">DSM 19792</strain>
    </source>
</reference>
<organism evidence="3 4">
    <name type="scientific">Undibacterium pigrum</name>
    <dbReference type="NCBI Taxonomy" id="401470"/>
    <lineage>
        <taxon>Bacteria</taxon>
        <taxon>Pseudomonadati</taxon>
        <taxon>Pseudomonadota</taxon>
        <taxon>Betaproteobacteria</taxon>
        <taxon>Burkholderiales</taxon>
        <taxon>Oxalobacteraceae</taxon>
        <taxon>Undibacterium</taxon>
    </lineage>
</organism>
<dbReference type="InterPro" id="IPR053167">
    <property type="entry name" value="Spore_coat_component"/>
</dbReference>
<dbReference type="EMBL" id="QJKB01000006">
    <property type="protein sequence ID" value="PXX42097.1"/>
    <property type="molecule type" value="Genomic_DNA"/>
</dbReference>
<protein>
    <submittedName>
        <fullName evidence="3">Spore coat protein U-like protein</fullName>
    </submittedName>
</protein>
<dbReference type="InterPro" id="IPR007893">
    <property type="entry name" value="Spore_coat_U/FanG"/>
</dbReference>
<dbReference type="Proteomes" id="UP000247792">
    <property type="component" value="Unassembled WGS sequence"/>
</dbReference>
<dbReference type="SMART" id="SM00972">
    <property type="entry name" value="SCPU"/>
    <property type="match status" value="1"/>
</dbReference>
<dbReference type="Pfam" id="PF05229">
    <property type="entry name" value="SCPU"/>
    <property type="match status" value="1"/>
</dbReference>
<evidence type="ECO:0000313" key="3">
    <source>
        <dbReference type="EMBL" id="PXX42097.1"/>
    </source>
</evidence>
<dbReference type="PANTHER" id="PTHR37089">
    <property type="entry name" value="PROTEIN U-RELATED"/>
    <property type="match status" value="1"/>
</dbReference>
<feature type="chain" id="PRO_5016357088" evidence="1">
    <location>
        <begin position="24"/>
        <end position="157"/>
    </location>
</feature>
<keyword evidence="3" id="KW-0946">Virion</keyword>
<comment type="caution">
    <text evidence="3">The sequence shown here is derived from an EMBL/GenBank/DDBJ whole genome shotgun (WGS) entry which is preliminary data.</text>
</comment>
<name>A0A318J0S1_9BURK</name>